<sequence length="99" mass="10025">MNNDTIVILAAAGVGLYLIAKMVKPGAAVRPPNGSGTAGALNNYGNAPVTEINNTALPGQIGWGWSYYSDGTAIGPDGKYYLNGQLIWSPGGGNMALGG</sequence>
<keyword evidence="1" id="KW-1133">Transmembrane helix</keyword>
<keyword evidence="1" id="KW-0472">Membrane</keyword>
<name>A0A2S0N3I8_9BURK</name>
<dbReference type="OrthoDB" id="8913448at2"/>
<organism evidence="2 3">
    <name type="scientific">Simplicispira suum</name>
    <dbReference type="NCBI Taxonomy" id="2109915"/>
    <lineage>
        <taxon>Bacteria</taxon>
        <taxon>Pseudomonadati</taxon>
        <taxon>Pseudomonadota</taxon>
        <taxon>Betaproteobacteria</taxon>
        <taxon>Burkholderiales</taxon>
        <taxon>Comamonadaceae</taxon>
        <taxon>Simplicispira</taxon>
    </lineage>
</organism>
<reference evidence="2 3" key="1">
    <citation type="submission" date="2018-03" db="EMBL/GenBank/DDBJ databases">
        <title>Genome sequencing of Simplicispira sp.</title>
        <authorList>
            <person name="Kim S.-J."/>
            <person name="Heo J."/>
            <person name="Kwon S.-W."/>
        </authorList>
    </citation>
    <scope>NUCLEOTIDE SEQUENCE [LARGE SCALE GENOMIC DNA]</scope>
    <source>
        <strain evidence="2 3">SC1-8</strain>
    </source>
</reference>
<keyword evidence="1" id="KW-0812">Transmembrane</keyword>
<dbReference type="AlphaFoldDB" id="A0A2S0N3I8"/>
<dbReference type="KEGG" id="simp:C6571_16760"/>
<proteinExistence type="predicted"/>
<feature type="transmembrane region" description="Helical" evidence="1">
    <location>
        <begin position="6"/>
        <end position="23"/>
    </location>
</feature>
<gene>
    <name evidence="2" type="ORF">C6571_16760</name>
</gene>
<dbReference type="RefSeq" id="WP_106447699.1">
    <property type="nucleotide sequence ID" value="NZ_CP027669.1"/>
</dbReference>
<evidence type="ECO:0000313" key="3">
    <source>
        <dbReference type="Proteomes" id="UP000239326"/>
    </source>
</evidence>
<dbReference type="EMBL" id="CP027669">
    <property type="protein sequence ID" value="AVO42724.1"/>
    <property type="molecule type" value="Genomic_DNA"/>
</dbReference>
<accession>A0A2S0N3I8</accession>
<dbReference type="Proteomes" id="UP000239326">
    <property type="component" value="Chromosome"/>
</dbReference>
<evidence type="ECO:0000256" key="1">
    <source>
        <dbReference type="SAM" id="Phobius"/>
    </source>
</evidence>
<evidence type="ECO:0000313" key="2">
    <source>
        <dbReference type="EMBL" id="AVO42724.1"/>
    </source>
</evidence>
<keyword evidence="3" id="KW-1185">Reference proteome</keyword>
<protein>
    <submittedName>
        <fullName evidence="2">Uncharacterized protein</fullName>
    </submittedName>
</protein>